<dbReference type="Proteomes" id="UP000178372">
    <property type="component" value="Unassembled WGS sequence"/>
</dbReference>
<dbReference type="NCBIfam" id="TIGR03953">
    <property type="entry name" value="rplD_bact"/>
    <property type="match status" value="1"/>
</dbReference>
<keyword evidence="3" id="KW-0687">Ribonucleoprotein</keyword>
<dbReference type="InterPro" id="IPR002136">
    <property type="entry name" value="Ribosomal_uL4"/>
</dbReference>
<evidence type="ECO:0000313" key="7">
    <source>
        <dbReference type="EMBL" id="OGK16486.1"/>
    </source>
</evidence>
<dbReference type="SUPFAM" id="SSF52166">
    <property type="entry name" value="Ribosomal protein L4"/>
    <property type="match status" value="1"/>
</dbReference>
<name>A0A1F7GC68_9BACT</name>
<feature type="compositionally biased region" description="Polar residues" evidence="6">
    <location>
        <begin position="1"/>
        <end position="11"/>
    </location>
</feature>
<evidence type="ECO:0000256" key="5">
    <source>
        <dbReference type="ARBA" id="ARBA00035462"/>
    </source>
</evidence>
<evidence type="ECO:0000256" key="4">
    <source>
        <dbReference type="ARBA" id="ARBA00035244"/>
    </source>
</evidence>
<dbReference type="EMBL" id="MFZF01000016">
    <property type="protein sequence ID" value="OGK16486.1"/>
    <property type="molecule type" value="Genomic_DNA"/>
</dbReference>
<evidence type="ECO:0000256" key="6">
    <source>
        <dbReference type="SAM" id="MobiDB-lite"/>
    </source>
</evidence>
<dbReference type="GO" id="GO:0003735">
    <property type="term" value="F:structural constituent of ribosome"/>
    <property type="evidence" value="ECO:0007669"/>
    <property type="project" value="InterPro"/>
</dbReference>
<sequence>METKIKTTTINRPARKLSKDSKTKQVKPTSKEKLKQLTIVDLSGKETGQMSLPDEIFNVNASDKLLSLYVRVYLNNQKFNAASTKTRGEVKGSTRKIYRQKGTGRARHGANTAPIFVGGGIAHGPRGVIKKLRINKKQRVKALFFALTSAYKNNQIKNVVDSQKIDGTTKQLQSVLESLSIDDKALIIYSGVKESLVGQAARNLESLSLTQAETLNAYDVISSRTILFTHSGLEQFIKIHKNNYEN</sequence>
<dbReference type="PANTHER" id="PTHR10746:SF6">
    <property type="entry name" value="LARGE RIBOSOMAL SUBUNIT PROTEIN UL4M"/>
    <property type="match status" value="1"/>
</dbReference>
<dbReference type="GO" id="GO:1990904">
    <property type="term" value="C:ribonucleoprotein complex"/>
    <property type="evidence" value="ECO:0007669"/>
    <property type="project" value="UniProtKB-KW"/>
</dbReference>
<dbReference type="Pfam" id="PF00573">
    <property type="entry name" value="Ribosomal_L4"/>
    <property type="match status" value="1"/>
</dbReference>
<evidence type="ECO:0000256" key="2">
    <source>
        <dbReference type="ARBA" id="ARBA00022980"/>
    </source>
</evidence>
<feature type="compositionally biased region" description="Basic and acidic residues" evidence="6">
    <location>
        <begin position="17"/>
        <end position="30"/>
    </location>
</feature>
<comment type="caution">
    <text evidence="7">The sequence shown here is derived from an EMBL/GenBank/DDBJ whole genome shotgun (WGS) entry which is preliminary data.</text>
</comment>
<accession>A0A1F7GC68</accession>
<dbReference type="InterPro" id="IPR013005">
    <property type="entry name" value="Ribosomal_uL4-like"/>
</dbReference>
<dbReference type="GO" id="GO:0005840">
    <property type="term" value="C:ribosome"/>
    <property type="evidence" value="ECO:0007669"/>
    <property type="project" value="UniProtKB-KW"/>
</dbReference>
<keyword evidence="2 7" id="KW-0689">Ribosomal protein</keyword>
<gene>
    <name evidence="7" type="ORF">A2690_04010</name>
</gene>
<dbReference type="Gene3D" id="3.40.1370.10">
    <property type="match status" value="1"/>
</dbReference>
<comment type="similarity">
    <text evidence="1">Belongs to the universal ribosomal protein uL4 family.</text>
</comment>
<dbReference type="GO" id="GO:0006412">
    <property type="term" value="P:translation"/>
    <property type="evidence" value="ECO:0007669"/>
    <property type="project" value="InterPro"/>
</dbReference>
<proteinExistence type="inferred from homology"/>
<evidence type="ECO:0000256" key="1">
    <source>
        <dbReference type="ARBA" id="ARBA00010528"/>
    </source>
</evidence>
<evidence type="ECO:0000313" key="8">
    <source>
        <dbReference type="Proteomes" id="UP000178372"/>
    </source>
</evidence>
<dbReference type="AlphaFoldDB" id="A0A1F7GC68"/>
<organism evidence="7 8">
    <name type="scientific">Candidatus Roizmanbacteria bacterium RIFCSPHIGHO2_01_FULL_39_12b</name>
    <dbReference type="NCBI Taxonomy" id="1802030"/>
    <lineage>
        <taxon>Bacteria</taxon>
        <taxon>Candidatus Roizmaniibacteriota</taxon>
    </lineage>
</organism>
<feature type="region of interest" description="Disordered" evidence="6">
    <location>
        <begin position="1"/>
        <end position="30"/>
    </location>
</feature>
<reference evidence="7 8" key="1">
    <citation type="journal article" date="2016" name="Nat. Commun.">
        <title>Thousands of microbial genomes shed light on interconnected biogeochemical processes in an aquifer system.</title>
        <authorList>
            <person name="Anantharaman K."/>
            <person name="Brown C.T."/>
            <person name="Hug L.A."/>
            <person name="Sharon I."/>
            <person name="Castelle C.J."/>
            <person name="Probst A.J."/>
            <person name="Thomas B.C."/>
            <person name="Singh A."/>
            <person name="Wilkins M.J."/>
            <person name="Karaoz U."/>
            <person name="Brodie E.L."/>
            <person name="Williams K.H."/>
            <person name="Hubbard S.S."/>
            <person name="Banfield J.F."/>
        </authorList>
    </citation>
    <scope>NUCLEOTIDE SEQUENCE [LARGE SCALE GENOMIC DNA]</scope>
</reference>
<protein>
    <recommendedName>
        <fullName evidence="4">Large ribosomal subunit protein uL4</fullName>
    </recommendedName>
    <alternativeName>
        <fullName evidence="5">50S ribosomal protein L4</fullName>
    </alternativeName>
</protein>
<dbReference type="PANTHER" id="PTHR10746">
    <property type="entry name" value="50S RIBOSOMAL PROTEIN L4"/>
    <property type="match status" value="1"/>
</dbReference>
<evidence type="ECO:0000256" key="3">
    <source>
        <dbReference type="ARBA" id="ARBA00023274"/>
    </source>
</evidence>
<dbReference type="InterPro" id="IPR023574">
    <property type="entry name" value="Ribosomal_uL4_dom_sf"/>
</dbReference>